<dbReference type="EMBL" id="FCNY02000008">
    <property type="protein sequence ID" value="SAL45710.1"/>
    <property type="molecule type" value="Genomic_DNA"/>
</dbReference>
<dbReference type="Pfam" id="PF01266">
    <property type="entry name" value="DAO"/>
    <property type="match status" value="1"/>
</dbReference>
<evidence type="ECO:0000259" key="2">
    <source>
        <dbReference type="Pfam" id="PF01266"/>
    </source>
</evidence>
<reference evidence="4" key="1">
    <citation type="submission" date="2016-01" db="EMBL/GenBank/DDBJ databases">
        <authorList>
            <person name="Peeters C."/>
        </authorList>
    </citation>
    <scope>NUCLEOTIDE SEQUENCE [LARGE SCALE GENOMIC DNA]</scope>
</reference>
<dbReference type="PANTHER" id="PTHR13847:SF289">
    <property type="entry name" value="GLYCINE OXIDASE"/>
    <property type="match status" value="1"/>
</dbReference>
<dbReference type="GO" id="GO:0016491">
    <property type="term" value="F:oxidoreductase activity"/>
    <property type="evidence" value="ECO:0007669"/>
    <property type="project" value="UniProtKB-KW"/>
</dbReference>
<dbReference type="Gene3D" id="3.50.50.60">
    <property type="entry name" value="FAD/NAD(P)-binding domain"/>
    <property type="match status" value="2"/>
</dbReference>
<dbReference type="PANTHER" id="PTHR13847">
    <property type="entry name" value="SARCOSINE DEHYDROGENASE-RELATED"/>
    <property type="match status" value="1"/>
</dbReference>
<dbReference type="Gene3D" id="3.30.9.10">
    <property type="entry name" value="D-Amino Acid Oxidase, subunit A, domain 2"/>
    <property type="match status" value="1"/>
</dbReference>
<dbReference type="GO" id="GO:0005737">
    <property type="term" value="C:cytoplasm"/>
    <property type="evidence" value="ECO:0007669"/>
    <property type="project" value="TreeGrafter"/>
</dbReference>
<keyword evidence="4" id="KW-1185">Reference proteome</keyword>
<dbReference type="InterPro" id="IPR036188">
    <property type="entry name" value="FAD/NAD-bd_sf"/>
</dbReference>
<evidence type="ECO:0000313" key="3">
    <source>
        <dbReference type="EMBL" id="SAL45710.1"/>
    </source>
</evidence>
<dbReference type="InterPro" id="IPR006076">
    <property type="entry name" value="FAD-dep_OxRdtase"/>
</dbReference>
<dbReference type="AlphaFoldDB" id="A0A158HPU7"/>
<dbReference type="RefSeq" id="WP_053570441.1">
    <property type="nucleotide sequence ID" value="NZ_FCNY02000008.1"/>
</dbReference>
<dbReference type="SUPFAM" id="SSF51905">
    <property type="entry name" value="FAD/NAD(P)-binding domain"/>
    <property type="match status" value="1"/>
</dbReference>
<evidence type="ECO:0000256" key="1">
    <source>
        <dbReference type="ARBA" id="ARBA00023002"/>
    </source>
</evidence>
<proteinExistence type="predicted"/>
<keyword evidence="1" id="KW-0560">Oxidoreductase</keyword>
<protein>
    <submittedName>
        <fullName evidence="3">D-amino-acid dehydrogenase</fullName>
    </submittedName>
</protein>
<evidence type="ECO:0000313" key="4">
    <source>
        <dbReference type="Proteomes" id="UP000054740"/>
    </source>
</evidence>
<gene>
    <name evidence="3" type="ORF">AWB70_03573</name>
</gene>
<feature type="domain" description="FAD dependent oxidoreductase" evidence="2">
    <location>
        <begin position="3"/>
        <end position="395"/>
    </location>
</feature>
<dbReference type="Proteomes" id="UP000054740">
    <property type="component" value="Unassembled WGS sequence"/>
</dbReference>
<sequence>MKDVVVIGAGLIGCSAALNLAKRGFRAQILDSAAPGSGCSFGNAGIIAVDHVAPLASPQTVAGIPRMLLQQNSPLRLNTQGIPRMTPWMWKFVRQASPANYARNTVSLASLVTVAKAGWRRLLESGEIPKELFRDIGALYVYEQPEDNKAREQLIDVLDRFGVEHRELNADQVRANYLPSLKAKISHARYMPGMASVTNPQRVVQSLFGAARSAGVAFRQARVEGFSLGPDGRVTVHAGAGTTTVDKVLVAAGALSAKLIEPLGTSIPLTNERGYHVELKEPSADQLKVPVSFVEAGFTCNPMSTGIRLAGTVEFGGGEKPDWRRADMLVREFTRMFSGASPKESSRWFGDRPTLPDYLPMIDEIPAARNVFVATGHQHLGLTLAPVTGELVAQMIAGAPTAVDLSPFRANRFA</sequence>
<organism evidence="3 4">
    <name type="scientific">Caballeronia cordobensis</name>
    <name type="common">Burkholderia cordobensis</name>
    <dbReference type="NCBI Taxonomy" id="1353886"/>
    <lineage>
        <taxon>Bacteria</taxon>
        <taxon>Pseudomonadati</taxon>
        <taxon>Pseudomonadota</taxon>
        <taxon>Betaproteobacteria</taxon>
        <taxon>Burkholderiales</taxon>
        <taxon>Burkholderiaceae</taxon>
        <taxon>Caballeronia</taxon>
    </lineage>
</organism>
<accession>A0A158HPU7</accession>
<name>A0A158HPU7_CABCO</name>